<dbReference type="SUPFAM" id="SSF52768">
    <property type="entry name" value="Arginase/deacetylase"/>
    <property type="match status" value="1"/>
</dbReference>
<feature type="binding site" evidence="4">
    <location>
        <position position="120"/>
    </location>
    <ligand>
        <name>Mn(2+)</name>
        <dbReference type="ChEBI" id="CHEBI:29035"/>
        <label>1</label>
    </ligand>
</feature>
<keyword evidence="7" id="KW-1185">Reference proteome</keyword>
<dbReference type="InterPro" id="IPR020855">
    <property type="entry name" value="Ureohydrolase_Mn_BS"/>
</dbReference>
<dbReference type="InterPro" id="IPR006035">
    <property type="entry name" value="Ureohydrolase"/>
</dbReference>
<dbReference type="EMBL" id="JBHSXQ010000001">
    <property type="protein sequence ID" value="MFC6903863.1"/>
    <property type="molecule type" value="Genomic_DNA"/>
</dbReference>
<dbReference type="EC" id="3.5.3.11" evidence="6"/>
<evidence type="ECO:0000256" key="3">
    <source>
        <dbReference type="ARBA" id="ARBA00022801"/>
    </source>
</evidence>
<comment type="cofactor">
    <cofactor evidence="4">
        <name>Mn(2+)</name>
        <dbReference type="ChEBI" id="CHEBI:29035"/>
    </cofactor>
    <text evidence="4">Binds 2 manganese ions per subunit.</text>
</comment>
<dbReference type="AlphaFoldDB" id="A0ABD5UXG9"/>
<keyword evidence="2 4" id="KW-0479">Metal-binding</keyword>
<feature type="binding site" evidence="4">
    <location>
        <position position="204"/>
    </location>
    <ligand>
        <name>Mn(2+)</name>
        <dbReference type="ChEBI" id="CHEBI:29035"/>
        <label>1</label>
    </ligand>
</feature>
<dbReference type="InterPro" id="IPR023696">
    <property type="entry name" value="Ureohydrolase_dom_sf"/>
</dbReference>
<evidence type="ECO:0000313" key="7">
    <source>
        <dbReference type="Proteomes" id="UP001596312"/>
    </source>
</evidence>
<dbReference type="PROSITE" id="PS01053">
    <property type="entry name" value="ARGINASE_1"/>
    <property type="match status" value="1"/>
</dbReference>
<dbReference type="GO" id="GO:0046872">
    <property type="term" value="F:metal ion binding"/>
    <property type="evidence" value="ECO:0007669"/>
    <property type="project" value="UniProtKB-KW"/>
</dbReference>
<feature type="binding site" evidence="4">
    <location>
        <position position="206"/>
    </location>
    <ligand>
        <name>Mn(2+)</name>
        <dbReference type="ChEBI" id="CHEBI:29035"/>
        <label>1</label>
    </ligand>
</feature>
<organism evidence="6 7">
    <name type="scientific">Halalkalicoccus tibetensis</name>
    <dbReference type="NCBI Taxonomy" id="175632"/>
    <lineage>
        <taxon>Archaea</taxon>
        <taxon>Methanobacteriati</taxon>
        <taxon>Methanobacteriota</taxon>
        <taxon>Stenosarchaea group</taxon>
        <taxon>Halobacteria</taxon>
        <taxon>Halobacteriales</taxon>
        <taxon>Halococcaceae</taxon>
        <taxon>Halalkalicoccus</taxon>
    </lineage>
</organism>
<dbReference type="RefSeq" id="WP_340602350.1">
    <property type="nucleotide sequence ID" value="NZ_JBBMXV010000001.1"/>
</dbReference>
<keyword evidence="3 5" id="KW-0378">Hydrolase</keyword>
<evidence type="ECO:0000256" key="2">
    <source>
        <dbReference type="ARBA" id="ARBA00022723"/>
    </source>
</evidence>
<name>A0ABD5UXG9_9EURY</name>
<evidence type="ECO:0000256" key="4">
    <source>
        <dbReference type="PIRSR" id="PIRSR036979-1"/>
    </source>
</evidence>
<dbReference type="PANTHER" id="PTHR11358:SF26">
    <property type="entry name" value="GUANIDINO ACID HYDROLASE, MITOCHONDRIAL"/>
    <property type="match status" value="1"/>
</dbReference>
<sequence>MFPGASTPREDADYVIVGAPLDATTSFQPGARFGPGRVRTFAETFDDYDVRTDRQFSDLSVHDHGDVRAWNDVPDYVDHLSGVVRDVVWDDAIPLLLGGEHTVSAAGVRATEPELFVSIDAHLDLREEYDGDEWSHACVTRHALETAEEAIVVGARTGSEAEWERAAEADVTVVPPEDVGPWLQAVVGGARDPFSNKRVYLSVDVDGADPAFAPGTGTMEPFGLTSREMRGVVRAAAPHCIGFDAVEVNDRDDGQAAALGGKLLREFVYTHAHATD</sequence>
<dbReference type="PIRSF" id="PIRSF036979">
    <property type="entry name" value="Arginase"/>
    <property type="match status" value="1"/>
</dbReference>
<dbReference type="Gene3D" id="3.40.800.10">
    <property type="entry name" value="Ureohydrolase domain"/>
    <property type="match status" value="1"/>
</dbReference>
<proteinExistence type="inferred from homology"/>
<dbReference type="InterPro" id="IPR005925">
    <property type="entry name" value="Agmatinase-rel"/>
</dbReference>
<feature type="binding site" evidence="4">
    <location>
        <position position="101"/>
    </location>
    <ligand>
        <name>Mn(2+)</name>
        <dbReference type="ChEBI" id="CHEBI:29035"/>
        <label>1</label>
    </ligand>
</feature>
<gene>
    <name evidence="6" type="primary">speB</name>
    <name evidence="6" type="ORF">ACFQGH_01480</name>
</gene>
<keyword evidence="4" id="KW-0464">Manganese</keyword>
<feature type="binding site" evidence="4">
    <location>
        <position position="124"/>
    </location>
    <ligand>
        <name>Mn(2+)</name>
        <dbReference type="ChEBI" id="CHEBI:29035"/>
        <label>2</label>
    </ligand>
</feature>
<dbReference type="PROSITE" id="PS51409">
    <property type="entry name" value="ARGINASE_2"/>
    <property type="match status" value="1"/>
</dbReference>
<evidence type="ECO:0000313" key="6">
    <source>
        <dbReference type="EMBL" id="MFC6903863.1"/>
    </source>
</evidence>
<dbReference type="GO" id="GO:0008783">
    <property type="term" value="F:agmatinase activity"/>
    <property type="evidence" value="ECO:0007669"/>
    <property type="project" value="UniProtKB-EC"/>
</dbReference>
<comment type="caution">
    <text evidence="6">The sequence shown here is derived from an EMBL/GenBank/DDBJ whole genome shotgun (WGS) entry which is preliminary data.</text>
</comment>
<dbReference type="NCBIfam" id="TIGR01230">
    <property type="entry name" value="agmatinase"/>
    <property type="match status" value="1"/>
</dbReference>
<evidence type="ECO:0000256" key="5">
    <source>
        <dbReference type="RuleBase" id="RU003684"/>
    </source>
</evidence>
<protein>
    <submittedName>
        <fullName evidence="6">Agmatinase</fullName>
        <ecNumber evidence="6">3.5.3.11</ecNumber>
    </submittedName>
</protein>
<accession>A0ABD5UXG9</accession>
<feature type="binding site" evidence="4">
    <location>
        <position position="122"/>
    </location>
    <ligand>
        <name>Mn(2+)</name>
        <dbReference type="ChEBI" id="CHEBI:29035"/>
        <label>1</label>
    </ligand>
</feature>
<dbReference type="Proteomes" id="UP001596312">
    <property type="component" value="Unassembled WGS sequence"/>
</dbReference>
<reference evidence="6 7" key="1">
    <citation type="journal article" date="2019" name="Int. J. Syst. Evol. Microbiol.">
        <title>The Global Catalogue of Microorganisms (GCM) 10K type strain sequencing project: providing services to taxonomists for standard genome sequencing and annotation.</title>
        <authorList>
            <consortium name="The Broad Institute Genomics Platform"/>
            <consortium name="The Broad Institute Genome Sequencing Center for Infectious Disease"/>
            <person name="Wu L."/>
            <person name="Ma J."/>
        </authorList>
    </citation>
    <scope>NUCLEOTIDE SEQUENCE [LARGE SCALE GENOMIC DNA]</scope>
    <source>
        <strain evidence="6 7">CGMCC 1.3240</strain>
    </source>
</reference>
<evidence type="ECO:0000256" key="1">
    <source>
        <dbReference type="ARBA" id="ARBA00009227"/>
    </source>
</evidence>
<dbReference type="PANTHER" id="PTHR11358">
    <property type="entry name" value="ARGINASE/AGMATINASE"/>
    <property type="match status" value="1"/>
</dbReference>
<dbReference type="Pfam" id="PF00491">
    <property type="entry name" value="Arginase"/>
    <property type="match status" value="1"/>
</dbReference>
<comment type="similarity">
    <text evidence="1">Belongs to the arginase family. Agmatinase subfamily.</text>
</comment>